<evidence type="ECO:0000313" key="1">
    <source>
        <dbReference type="EMBL" id="MCL9683612.1"/>
    </source>
</evidence>
<keyword evidence="2" id="KW-1185">Reference proteome</keyword>
<reference evidence="1" key="1">
    <citation type="submission" date="2021-11" db="EMBL/GenBank/DDBJ databases">
        <title>Legionella maioricencis sp. nov., a new species isolated from hot water samples in Mallorca.</title>
        <authorList>
            <person name="Crespi S."/>
            <person name="Drasar V."/>
            <person name="Salva-Serra F."/>
            <person name="Jaen-Luchoro D."/>
            <person name="Pineiro-Iglesias B."/>
            <person name="Aliaga F."/>
            <person name="Fernandez-Juarez V."/>
            <person name="Coll G."/>
            <person name="Moore E.R.B."/>
            <person name="Bennasar-Figueras A."/>
        </authorList>
    </citation>
    <scope>NUCLEOTIDE SEQUENCE</scope>
    <source>
        <strain evidence="1">HCPI-6</strain>
    </source>
</reference>
<dbReference type="AlphaFoldDB" id="A0A9X2CZJ9"/>
<sequence length="354" mass="39652">MKGKANIFLGNIGSFRASVTKSLNPRASFFARKLDMHQPLLSSQEKDEGVQNLCDSLPVGEGIIYRGTEGYDEIDDAMRSGFLGKDFKESKKDASYDIVAFIRENHSKYFLSFSPCSQTVKPYAAGLSVIPCKGFIWVTGLPKVYTLPQKLLHLNRGMFLEYDRRKREEQDPETPTRYYPITDMTANNNEVTVILGGPNNDWRQDVTRDVMKLIQVAGPGNILGKFMSSNEVVHVKDWTNPDFKKRVWSIEVALSTGPRYMADFEKMNDVARQMLLLKAGNRLITLEDARKVVGSGLLDPLNDNFNAAKTHTLTQVPSEIAIGDASSLAEYMKEEIIAQNVLEEIAATKPSVIE</sequence>
<accession>A0A9X2CZJ9</accession>
<name>A0A9X2CZJ9_9GAMM</name>
<proteinExistence type="predicted"/>
<gene>
    <name evidence="1" type="ORF">LOX96_05870</name>
</gene>
<organism evidence="1 2">
    <name type="scientific">Legionella maioricensis</name>
    <dbReference type="NCBI Taxonomy" id="2896528"/>
    <lineage>
        <taxon>Bacteria</taxon>
        <taxon>Pseudomonadati</taxon>
        <taxon>Pseudomonadota</taxon>
        <taxon>Gammaproteobacteria</taxon>
        <taxon>Legionellales</taxon>
        <taxon>Legionellaceae</taxon>
        <taxon>Legionella</taxon>
    </lineage>
</organism>
<dbReference type="EMBL" id="JAJKBJ010000005">
    <property type="protein sequence ID" value="MCL9683612.1"/>
    <property type="molecule type" value="Genomic_DNA"/>
</dbReference>
<comment type="caution">
    <text evidence="1">The sequence shown here is derived from an EMBL/GenBank/DDBJ whole genome shotgun (WGS) entry which is preliminary data.</text>
</comment>
<dbReference type="RefSeq" id="WP_250421802.1">
    <property type="nucleotide sequence ID" value="NZ_JAJKBJ010000005.1"/>
</dbReference>
<dbReference type="Proteomes" id="UP001139721">
    <property type="component" value="Unassembled WGS sequence"/>
</dbReference>
<evidence type="ECO:0000313" key="2">
    <source>
        <dbReference type="Proteomes" id="UP001139721"/>
    </source>
</evidence>
<protein>
    <submittedName>
        <fullName evidence="1">Uncharacterized protein</fullName>
    </submittedName>
</protein>